<evidence type="ECO:0000313" key="2">
    <source>
        <dbReference type="WBParaSite" id="nRc.2.0.1.t39730-RA"/>
    </source>
</evidence>
<dbReference type="Proteomes" id="UP000887565">
    <property type="component" value="Unplaced"/>
</dbReference>
<organism evidence="1 2">
    <name type="scientific">Romanomermis culicivorax</name>
    <name type="common">Nematode worm</name>
    <dbReference type="NCBI Taxonomy" id="13658"/>
    <lineage>
        <taxon>Eukaryota</taxon>
        <taxon>Metazoa</taxon>
        <taxon>Ecdysozoa</taxon>
        <taxon>Nematoda</taxon>
        <taxon>Enoplea</taxon>
        <taxon>Dorylaimia</taxon>
        <taxon>Mermithida</taxon>
        <taxon>Mermithoidea</taxon>
        <taxon>Mermithidae</taxon>
        <taxon>Romanomermis</taxon>
    </lineage>
</organism>
<evidence type="ECO:0000313" key="1">
    <source>
        <dbReference type="Proteomes" id="UP000887565"/>
    </source>
</evidence>
<proteinExistence type="predicted"/>
<dbReference type="AlphaFoldDB" id="A0A915KNV2"/>
<keyword evidence="1" id="KW-1185">Reference proteome</keyword>
<sequence>SIFTLRSESLAQILRKTTDCGLQLNRTERKFPFSSVDCIPFRSAEKKAKYNKINNNLKSNNPDFVQA</sequence>
<name>A0A915KNV2_ROMCU</name>
<protein>
    <submittedName>
        <fullName evidence="2">Uncharacterized protein</fullName>
    </submittedName>
</protein>
<dbReference type="WBParaSite" id="nRc.2.0.1.t39730-RA">
    <property type="protein sequence ID" value="nRc.2.0.1.t39730-RA"/>
    <property type="gene ID" value="nRc.2.0.1.g39730"/>
</dbReference>
<accession>A0A915KNV2</accession>
<reference evidence="2" key="1">
    <citation type="submission" date="2022-11" db="UniProtKB">
        <authorList>
            <consortium name="WormBaseParasite"/>
        </authorList>
    </citation>
    <scope>IDENTIFICATION</scope>
</reference>